<feature type="region of interest" description="Disordered" evidence="2">
    <location>
        <begin position="131"/>
        <end position="292"/>
    </location>
</feature>
<dbReference type="InterPro" id="IPR011990">
    <property type="entry name" value="TPR-like_helical_dom_sf"/>
</dbReference>
<evidence type="ECO:0000256" key="2">
    <source>
        <dbReference type="SAM" id="MobiDB-lite"/>
    </source>
</evidence>
<dbReference type="InterPro" id="IPR019734">
    <property type="entry name" value="TPR_rpt"/>
</dbReference>
<dbReference type="EMBL" id="CP089274">
    <property type="protein sequence ID" value="USP73196.1"/>
    <property type="molecule type" value="Genomic_DNA"/>
</dbReference>
<keyword evidence="1" id="KW-0677">Repeat</keyword>
<dbReference type="GO" id="GO:0006383">
    <property type="term" value="P:transcription by RNA polymerase III"/>
    <property type="evidence" value="ECO:0007669"/>
    <property type="project" value="InterPro"/>
</dbReference>
<dbReference type="GO" id="GO:0000127">
    <property type="term" value="C:transcription factor TFIIIC complex"/>
    <property type="evidence" value="ECO:0007669"/>
    <property type="project" value="TreeGrafter"/>
</dbReference>
<dbReference type="SMART" id="SM00028">
    <property type="entry name" value="TPR"/>
    <property type="match status" value="3"/>
</dbReference>
<dbReference type="Gene3D" id="1.25.40.10">
    <property type="entry name" value="Tetratricopeptide repeat domain"/>
    <property type="match status" value="2"/>
</dbReference>
<dbReference type="Proteomes" id="UP001056012">
    <property type="component" value="Chromosome 1"/>
</dbReference>
<feature type="compositionally biased region" description="Basic and acidic residues" evidence="2">
    <location>
        <begin position="164"/>
        <end position="184"/>
    </location>
</feature>
<feature type="compositionally biased region" description="Basic residues" evidence="2">
    <location>
        <begin position="742"/>
        <end position="759"/>
    </location>
</feature>
<dbReference type="SUPFAM" id="SSF48452">
    <property type="entry name" value="TPR-like"/>
    <property type="match status" value="2"/>
</dbReference>
<evidence type="ECO:0000313" key="5">
    <source>
        <dbReference type="Proteomes" id="UP001056012"/>
    </source>
</evidence>
<dbReference type="OrthoDB" id="9991317at2759"/>
<reference evidence="4" key="1">
    <citation type="submission" date="2021-12" db="EMBL/GenBank/DDBJ databases">
        <title>Curvularia clavata genome.</title>
        <authorList>
            <person name="Cao Y."/>
        </authorList>
    </citation>
    <scope>NUCLEOTIDE SEQUENCE</scope>
    <source>
        <strain evidence="4">Yc1106</strain>
    </source>
</reference>
<organism evidence="4 5">
    <name type="scientific">Curvularia clavata</name>
    <dbReference type="NCBI Taxonomy" id="95742"/>
    <lineage>
        <taxon>Eukaryota</taxon>
        <taxon>Fungi</taxon>
        <taxon>Dikarya</taxon>
        <taxon>Ascomycota</taxon>
        <taxon>Pezizomycotina</taxon>
        <taxon>Dothideomycetes</taxon>
        <taxon>Pleosporomycetidae</taxon>
        <taxon>Pleosporales</taxon>
        <taxon>Pleosporineae</taxon>
        <taxon>Pleosporaceae</taxon>
        <taxon>Curvularia</taxon>
    </lineage>
</organism>
<dbReference type="PANTHER" id="PTHR23082">
    <property type="entry name" value="TRANSCRIPTION INITIATION FACTOR IIIC TFIIIC , POLYPEPTIDE 3-RELATED"/>
    <property type="match status" value="1"/>
</dbReference>
<keyword evidence="5" id="KW-1185">Reference proteome</keyword>
<dbReference type="Gene3D" id="3.40.50.300">
    <property type="entry name" value="P-loop containing nucleotide triphosphate hydrolases"/>
    <property type="match status" value="1"/>
</dbReference>
<feature type="compositionally biased region" description="Basic residues" evidence="2">
    <location>
        <begin position="242"/>
        <end position="258"/>
    </location>
</feature>
<feature type="domain" description="Nephrocystin 3-like N-terminal" evidence="3">
    <location>
        <begin position="1312"/>
        <end position="1484"/>
    </location>
</feature>
<evidence type="ECO:0000313" key="4">
    <source>
        <dbReference type="EMBL" id="USP73196.1"/>
    </source>
</evidence>
<gene>
    <name evidence="4" type="ORF">yc1106_00470</name>
</gene>
<protein>
    <submittedName>
        <fullName evidence="4">TPR-like protein</fullName>
    </submittedName>
</protein>
<accession>A0A9Q8YZN1</accession>
<dbReference type="InterPro" id="IPR039340">
    <property type="entry name" value="Tfc4/TFIIIC-102/Sfc4"/>
</dbReference>
<dbReference type="PANTHER" id="PTHR23082:SF0">
    <property type="entry name" value="GENERAL TRANSCRIPTION FACTOR 3C POLYPEPTIDE 3"/>
    <property type="match status" value="1"/>
</dbReference>
<evidence type="ECO:0000256" key="1">
    <source>
        <dbReference type="ARBA" id="ARBA00022737"/>
    </source>
</evidence>
<evidence type="ECO:0000259" key="3">
    <source>
        <dbReference type="Pfam" id="PF24883"/>
    </source>
</evidence>
<dbReference type="InterPro" id="IPR056884">
    <property type="entry name" value="NPHP3-like_N"/>
</dbReference>
<proteinExistence type="predicted"/>
<dbReference type="SUPFAM" id="SSF52540">
    <property type="entry name" value="P-loop containing nucleoside triphosphate hydrolases"/>
    <property type="match status" value="1"/>
</dbReference>
<dbReference type="InterPro" id="IPR027417">
    <property type="entry name" value="P-loop_NTPase"/>
</dbReference>
<feature type="compositionally biased region" description="Acidic residues" evidence="2">
    <location>
        <begin position="196"/>
        <end position="216"/>
    </location>
</feature>
<dbReference type="Pfam" id="PF24883">
    <property type="entry name" value="NPHP3_N"/>
    <property type="match status" value="1"/>
</dbReference>
<sequence>MDPDQRYYGQWPQGHSENRRHFLPLTNTPEDTQHGRQQYPVHFPQHVPVFPQHSIHQQPQFQQPQFHYQPPARNPYIPLIPLSAVEGLQEEPLAPFTSGNFQDPFNRAYAASGPAVFEGFIPANPGEEYEDEYTDTNGFHNPIYDREFESSEDDDEEDEEDEFERMIQEEEERERINQILNKDDSEADANYSSEDAQQDEGDPDEMELGIDFDDMEGPARQRRGKGSGRGSVAGIVSMASTRGRRGGKRGRPSTRGRGGHGGASSTRSRRRGRPGREKGPRGPRPVADPGTEWKALQKQANAKFIEKDYEAALSFAQQAIQLNPEIFDAYNIASEIYTEMGREEDSIAVLLAGAPTKRDPGLWQYIIERIQQLDPEQHPRFTDANKSAAILPCLNEIILLSNDYEARSYKLEIEAQLGRSSKCVALGLKMLKTRKEQGEDPDTSVLKIMAMMGTATPKQTKNHLHKLIDSFEEAVDVFTQPGRDPVSSELDWELINIYLDLLDRAGSYATGIKKLKLLSRWKQGRRTETFWDQVDDDREFDIEDEPRRVAVPGFLRKSQDAKYGSTLPLEIRVKLGLFRLRRSKEDFQEAMHHLEMLQPDDHGPYALMWDYEDLFRIVGDALHATGHDKDALRFYEPLYDNDSKEFNLMSYIGLHTCFKNEGRIDKAAEVIPILKKWPAENYDDLAVLAKFFEDQGMWQEAGQRAETIYRDKYGHKLKALGFQAYDELRVFYYNQRRQARGRYGRKKNTVRRNRKKMRKATGQVEENGDSADETGNKELPAIIASTERPKKGLFRTKRAKAPKVQAFLDVREDDIEPVPDIEPKRTTLEGTDVPYEAITNRLFRNKLQKLATDFAEDLKAARAQHREIVSSFERLDEIWKPAEDGNDEAIKEVLSITRELIEEFSTFDLFYSNRKEDFTTYFRRVTGGDLWKESALMVLAVVANNVEDGETPPELRERPDTPPADFWGVHFDKWCDAFGRYAILLASEGDEEQCFATLDIALQANVFSRSQSYYYQLQMCRLTCALAADNSRQASVAARWLLKEYPFGTDLFRLYSAVNRLCSFPEGFATGPAYKVLMRYIKTVDYALLTPEQRITLNFRDTKAIKGGFRNNVNIEDVGKVKDHDPALFALYAHVLMCGGSYMAALNYYFRAFSLTPEDPVLNLGIGVAYIQHAMKRLSENRQYQIQQGLSFIYRYYDLRIKSPYAIQRQEAEFNVGRMWHSLGLIALALPAYEKCVALSKEVKKEAVDQCQDGNWGYEDFSTDAAFAMQSIYAISGNFEGSKRIAILQWLSPESYLGHHKQVKEGLLKDIGKWLLDNPVFKTWRDDSASSISWLHGIAGSGKSKLISIVFDDAMENSQARNSPQPVFFYCSRNPTESTRSNTRAIPASIALQLSATAPGKPLIRPTVDMYEKKEDQGFASGPPEMEEICKLTVQLIEVYPQTTILIDAVDECNFQKRWQLLDFLETILQNASSTLVKIFVSNRNDQDIVYKLKSYPNLQIDSRANGKDISPDQLKKLIVSETVKDSVKLNAVGRLPPDLHTLYNELYNILSATPRELRASIFKNSLHWLLSAQTKLELEEFLTAVTLIPNEN</sequence>
<dbReference type="VEuPathDB" id="FungiDB:yc1106_00470"/>
<feature type="region of interest" description="Disordered" evidence="2">
    <location>
        <begin position="742"/>
        <end position="778"/>
    </location>
</feature>
<feature type="region of interest" description="Disordered" evidence="2">
    <location>
        <begin position="1"/>
        <end position="35"/>
    </location>
</feature>
<name>A0A9Q8YZN1_CURCL</name>
<feature type="compositionally biased region" description="Acidic residues" evidence="2">
    <location>
        <begin position="150"/>
        <end position="163"/>
    </location>
</feature>